<accession>A0ABX2B006</accession>
<comment type="caution">
    <text evidence="1">The sequence shown here is derived from an EMBL/GenBank/DDBJ whole genome shotgun (WGS) entry which is preliminary data.</text>
</comment>
<evidence type="ECO:0000313" key="1">
    <source>
        <dbReference type="EMBL" id="NPE24856.1"/>
    </source>
</evidence>
<dbReference type="EMBL" id="JABKKJ010000005">
    <property type="protein sequence ID" value="NPE24856.1"/>
    <property type="molecule type" value="Genomic_DNA"/>
</dbReference>
<dbReference type="Proteomes" id="UP000820977">
    <property type="component" value="Unassembled WGS sequence"/>
</dbReference>
<sequence>MTTWTEEKIKSAGATRGISTVSVLYLDKNKVEQTINERRSPRTFDYEDILYMALDAIEKITESYYPSEPNPKYVELVKKQETLLTQLDNYNSALDAIGELKTISLLNNITIEESGFKFANFGSGYVFNGNGYKIIYPSTSASEVLFNQNGGVITNIGVENGAIAATNVGRIATSFETTNKSSYNIYDSNGTRTTNVLNQELGYSLRSAFGLSINEDGTFGTLDKKTPENIVYKAQYTDAKSKVQTNFYTNVVNGNLSYNPVKVKKNTFVYVQDTDIEATAFTNGKNIVVNGKCANAVLEDATSEADDDALFIPTGFTAVKLSYDRAFSATDMATVCLPFSLTATEYNALGIEKIMQFNDVDVNTNTYWFMYQSGTMAANEPYVLKFNGNKPSATDGKVFASLENKEISATGSKDLYAVTPSKQGAGAEFLGLYAATNASVLAPVSQYKLYGFSGGVFRPMATDTNCKAFRTYVRAAITGNPAQSKEFRIGLLDENGNVVEGGNTTGLDTVTGADTNSFNVKGGNNTINITADKSQKVNIYTVGGSLVKTATVEAGSTSIPVASGMYIVNGKKVVVK</sequence>
<evidence type="ECO:0000313" key="2">
    <source>
        <dbReference type="Proteomes" id="UP000820977"/>
    </source>
</evidence>
<proteinExistence type="predicted"/>
<reference evidence="1 2" key="1">
    <citation type="submission" date="2020-05" db="EMBL/GenBank/DDBJ databases">
        <title>Distinct polysaccharide utilization as determinants for interspecies competition between intestinal Prevotella spp.</title>
        <authorList>
            <person name="Galvez E.J.C."/>
            <person name="Iljazovic A."/>
            <person name="Strowig T."/>
        </authorList>
    </citation>
    <scope>NUCLEOTIDE SEQUENCE [LARGE SCALE GENOMIC DNA]</scope>
    <source>
        <strain evidence="1 2">PCHR</strain>
    </source>
</reference>
<gene>
    <name evidence="1" type="ORF">HPS54_04885</name>
</gene>
<protein>
    <submittedName>
        <fullName evidence="1">Uncharacterized protein</fullName>
    </submittedName>
</protein>
<keyword evidence="2" id="KW-1185">Reference proteome</keyword>
<name>A0ABX2B006_9BACT</name>
<dbReference type="RefSeq" id="WP_172344343.1">
    <property type="nucleotide sequence ID" value="NZ_CATJFF010000124.1"/>
</dbReference>
<organism evidence="1 2">
    <name type="scientific">Xylanibacter caecicola</name>
    <dbReference type="NCBI Taxonomy" id="2736294"/>
    <lineage>
        <taxon>Bacteria</taxon>
        <taxon>Pseudomonadati</taxon>
        <taxon>Bacteroidota</taxon>
        <taxon>Bacteroidia</taxon>
        <taxon>Bacteroidales</taxon>
        <taxon>Prevotellaceae</taxon>
        <taxon>Xylanibacter</taxon>
    </lineage>
</organism>